<keyword evidence="2" id="KW-1185">Reference proteome</keyword>
<dbReference type="RefSeq" id="WP_086089650.1">
    <property type="nucleotide sequence ID" value="NZ_CP021112.1"/>
</dbReference>
<dbReference type="EMBL" id="CP021112">
    <property type="protein sequence ID" value="ARQ01256.1"/>
    <property type="molecule type" value="Genomic_DNA"/>
</dbReference>
<protein>
    <submittedName>
        <fullName evidence="1">Uncharacterized protein</fullName>
    </submittedName>
</protein>
<dbReference type="Proteomes" id="UP000194137">
    <property type="component" value="Chromosome"/>
</dbReference>
<evidence type="ECO:0000313" key="1">
    <source>
        <dbReference type="EMBL" id="ARQ01256.1"/>
    </source>
</evidence>
<reference evidence="1 2" key="1">
    <citation type="submission" date="2017-05" db="EMBL/GenBank/DDBJ databases">
        <title>Full genome sequence of Pseudorhodoplanes sinuspersici.</title>
        <authorList>
            <person name="Dastgheib S.M.M."/>
            <person name="Shavandi M."/>
            <person name="Tirandaz H."/>
        </authorList>
    </citation>
    <scope>NUCLEOTIDE SEQUENCE [LARGE SCALE GENOMIC DNA]</scope>
    <source>
        <strain evidence="1 2">RIPI110</strain>
    </source>
</reference>
<gene>
    <name evidence="1" type="ORF">CAK95_20775</name>
</gene>
<accession>A0A1W6ZVC4</accession>
<name>A0A1W6ZVC4_9HYPH</name>
<evidence type="ECO:0000313" key="2">
    <source>
        <dbReference type="Proteomes" id="UP000194137"/>
    </source>
</evidence>
<dbReference type="AlphaFoldDB" id="A0A1W6ZVC4"/>
<sequence>MDHTGSRILAAFLLILFIAAVYAGVWFMFPHLTAGAGGNDALFLADGARRIAAGQLPHIDFSLPTGALPYFSYFLSEKLFPQIPAYIGSHLFGFLLLSPLLAAACAQIPNRIAGAALVAAVAIATLLPFNTNVNEMCGNAFYASYNRFGAAFTLVSLAWFFRASSTRVWLNTVIIAALLLIAIFSKFVYLGVILGPLIVYSLFDARWRKAALISIAITALILIVVQLSTGILGGYLADIRAMAAVNRGRVLYFLASFVYKSFFELLLLGGLILALLLERWTLATRATGNWFARLSIIRQPVAMAAAIGAIIVAESQSTNGHEMVGALGLLFAPGLFGKPFNTTRLVLLVTAATLIGGNLAIGAFEKGMCNLVNRLGAPQHVAWTDPFMPHLVVPEPMVETALSRVALWTESAATMRALEDKGHSYLNPADAELYLAQWKTVDDAIKILKDRGITDLGRVMTVAFADMFGVALKAPPPKGTKIVLDPIRTVSPMTDDEAKAYLSNVDTVFVPACALNKTSATEPAALWFGATLKQQFTEQPLTPCWAMYRRKTS</sequence>
<dbReference type="OrthoDB" id="7993201at2"/>
<dbReference type="KEGG" id="psin:CAK95_20775"/>
<proteinExistence type="predicted"/>
<dbReference type="STRING" id="1235591.CAK95_20775"/>
<organism evidence="1 2">
    <name type="scientific">Pseudorhodoplanes sinuspersici</name>
    <dbReference type="NCBI Taxonomy" id="1235591"/>
    <lineage>
        <taxon>Bacteria</taxon>
        <taxon>Pseudomonadati</taxon>
        <taxon>Pseudomonadota</taxon>
        <taxon>Alphaproteobacteria</taxon>
        <taxon>Hyphomicrobiales</taxon>
        <taxon>Pseudorhodoplanes</taxon>
    </lineage>
</organism>